<keyword evidence="1" id="KW-0175">Coiled coil</keyword>
<organism evidence="2 3">
    <name type="scientific">Shackletoniella antarctica</name>
    <dbReference type="NCBI Taxonomy" id="268115"/>
    <lineage>
        <taxon>Bacteria</taxon>
        <taxon>Bacillati</taxon>
        <taxon>Cyanobacteriota</taxon>
        <taxon>Cyanophyceae</taxon>
        <taxon>Oculatellales</taxon>
        <taxon>Oculatellaceae</taxon>
        <taxon>Shackletoniella</taxon>
    </lineage>
</organism>
<dbReference type="PANTHER" id="PTHR38753:SF1">
    <property type="entry name" value="SLR1441 PROTEIN"/>
    <property type="match status" value="1"/>
</dbReference>
<dbReference type="EMBL" id="QBMN01000013">
    <property type="protein sequence ID" value="PZO44796.1"/>
    <property type="molecule type" value="Genomic_DNA"/>
</dbReference>
<proteinExistence type="predicted"/>
<feature type="coiled-coil region" evidence="1">
    <location>
        <begin position="15"/>
        <end position="61"/>
    </location>
</feature>
<dbReference type="SUPFAM" id="SSF52980">
    <property type="entry name" value="Restriction endonuclease-like"/>
    <property type="match status" value="1"/>
</dbReference>
<protein>
    <submittedName>
        <fullName evidence="2">DUF3782 domain-containing protein</fullName>
    </submittedName>
</protein>
<accession>A0A2W4WIX3</accession>
<evidence type="ECO:0000313" key="3">
    <source>
        <dbReference type="Proteomes" id="UP000249081"/>
    </source>
</evidence>
<dbReference type="Proteomes" id="UP000249081">
    <property type="component" value="Unassembled WGS sequence"/>
</dbReference>
<evidence type="ECO:0000256" key="1">
    <source>
        <dbReference type="SAM" id="Coils"/>
    </source>
</evidence>
<reference evidence="3" key="1">
    <citation type="submission" date="2018-04" db="EMBL/GenBank/DDBJ databases">
        <authorList>
            <person name="Cornet L."/>
        </authorList>
    </citation>
    <scope>NUCLEOTIDE SEQUENCE [LARGE SCALE GENOMIC DNA]</scope>
</reference>
<comment type="caution">
    <text evidence="2">The sequence shown here is derived from an EMBL/GenBank/DDBJ whole genome shotgun (WGS) entry which is preliminary data.</text>
</comment>
<dbReference type="InterPro" id="IPR011335">
    <property type="entry name" value="Restrct_endonuc-II-like"/>
</dbReference>
<dbReference type="AlphaFoldDB" id="A0A2W4WIX3"/>
<dbReference type="PANTHER" id="PTHR38753">
    <property type="entry name" value="SLR1441 PROTEIN"/>
    <property type="match status" value="1"/>
</dbReference>
<name>A0A2W4WIX3_9CYAN</name>
<gene>
    <name evidence="2" type="ORF">DCF17_03135</name>
</gene>
<sequence>MATTADDVWRLLGELAEAQKETDQLLQRQSQETDRQFQETRQVLKQQNQHLNEQLGKLGNRLGEFVEWQVRPAVVRLFQERGIAVHEFYPGASARREDEAIEIDLLVVNTTEAVLVEVKSKLTQADIDEHLERLSKFKRLMPRYSDVRAMGAVAGMVVPEEVARYAYRRGLFVLAQSGDSVVILNDSKFTPHNW</sequence>
<reference evidence="2 3" key="2">
    <citation type="submission" date="2018-06" db="EMBL/GenBank/DDBJ databases">
        <title>Metagenomic assembly of (sub)arctic Cyanobacteria and their associated microbiome from non-axenic cultures.</title>
        <authorList>
            <person name="Baurain D."/>
        </authorList>
    </citation>
    <scope>NUCLEOTIDE SEQUENCE [LARGE SCALE GENOMIC DNA]</scope>
    <source>
        <strain evidence="2">ULC041bin1</strain>
    </source>
</reference>
<evidence type="ECO:0000313" key="2">
    <source>
        <dbReference type="EMBL" id="PZO44796.1"/>
    </source>
</evidence>